<dbReference type="Pfam" id="PF01032">
    <property type="entry name" value="FecCD"/>
    <property type="match status" value="1"/>
</dbReference>
<dbReference type="AlphaFoldDB" id="A0A839RJG5"/>
<name>A0A839RJG5_9ACTN</name>
<evidence type="ECO:0000256" key="8">
    <source>
        <dbReference type="SAM" id="Phobius"/>
    </source>
</evidence>
<dbReference type="EMBL" id="JACHWS010000001">
    <property type="protein sequence ID" value="MBB3036314.1"/>
    <property type="molecule type" value="Genomic_DNA"/>
</dbReference>
<feature type="transmembrane region" description="Helical" evidence="8">
    <location>
        <begin position="94"/>
        <end position="112"/>
    </location>
</feature>
<evidence type="ECO:0000313" key="10">
    <source>
        <dbReference type="Proteomes" id="UP000567922"/>
    </source>
</evidence>
<organism evidence="9 10">
    <name type="scientific">Hoyosella altamirensis</name>
    <dbReference type="NCBI Taxonomy" id="616997"/>
    <lineage>
        <taxon>Bacteria</taxon>
        <taxon>Bacillati</taxon>
        <taxon>Actinomycetota</taxon>
        <taxon>Actinomycetes</taxon>
        <taxon>Mycobacteriales</taxon>
        <taxon>Hoyosellaceae</taxon>
        <taxon>Hoyosella</taxon>
    </lineage>
</organism>
<dbReference type="PANTHER" id="PTHR30472">
    <property type="entry name" value="FERRIC ENTEROBACTIN TRANSPORT SYSTEM PERMEASE PROTEIN"/>
    <property type="match status" value="1"/>
</dbReference>
<feature type="transmembrane region" description="Helical" evidence="8">
    <location>
        <begin position="124"/>
        <end position="142"/>
    </location>
</feature>
<dbReference type="CDD" id="cd06550">
    <property type="entry name" value="TM_ABC_iron-siderophores_like"/>
    <property type="match status" value="1"/>
</dbReference>
<accession>A0A839RJG5</accession>
<protein>
    <submittedName>
        <fullName evidence="9">Iron complex transport system permease protein</fullName>
    </submittedName>
</protein>
<dbReference type="GO" id="GO:0005886">
    <property type="term" value="C:plasma membrane"/>
    <property type="evidence" value="ECO:0007669"/>
    <property type="project" value="UniProtKB-SubCell"/>
</dbReference>
<sequence>MTATTSGSIRAYAPDAPATVPTRPAVRLGPVSLVWRPRMAAITAGLAGLLFLLVCINVGRGDYPIALSQVIEVLLGGGTSAERFIIADLRLPRSLVGVLVGVALGVAGAITQSITRNPLASPDILGISIGASVAAVALIVLTGGSIASFLGIFGLPLAALLGGLAAAIALFLLSWKGGVDGFRIILIGIAITAIGQALVYWMLIISDIHDVARAQAWLVGSLNGRDWRNVYPMLTVVLICGTIAVIAAFQLGALRLGEDSARALGTRLQLAQTTLLLCAVGLTAASVAAAGPIGFVGLMAPQVALRLVRSAGPPIIASGLTGGCLVLLADIVARTVLPVELPAGIVTAALGGPFLLYLLIRTNRKVSA</sequence>
<dbReference type="InterPro" id="IPR000522">
    <property type="entry name" value="ABC_transptr_permease_BtuC"/>
</dbReference>
<feature type="transmembrane region" description="Helical" evidence="8">
    <location>
        <begin position="341"/>
        <end position="360"/>
    </location>
</feature>
<dbReference type="InterPro" id="IPR037294">
    <property type="entry name" value="ABC_BtuC-like"/>
</dbReference>
<keyword evidence="6 8" id="KW-1133">Transmembrane helix</keyword>
<evidence type="ECO:0000313" key="9">
    <source>
        <dbReference type="EMBL" id="MBB3036314.1"/>
    </source>
</evidence>
<evidence type="ECO:0000256" key="7">
    <source>
        <dbReference type="ARBA" id="ARBA00023136"/>
    </source>
</evidence>
<feature type="transmembrane region" description="Helical" evidence="8">
    <location>
        <begin position="149"/>
        <end position="175"/>
    </location>
</feature>
<keyword evidence="10" id="KW-1185">Reference proteome</keyword>
<feature type="transmembrane region" description="Helical" evidence="8">
    <location>
        <begin position="230"/>
        <end position="254"/>
    </location>
</feature>
<feature type="transmembrane region" description="Helical" evidence="8">
    <location>
        <begin position="274"/>
        <end position="299"/>
    </location>
</feature>
<reference evidence="9 10" key="1">
    <citation type="submission" date="2020-08" db="EMBL/GenBank/DDBJ databases">
        <title>Sequencing the genomes of 1000 actinobacteria strains.</title>
        <authorList>
            <person name="Klenk H.-P."/>
        </authorList>
    </citation>
    <scope>NUCLEOTIDE SEQUENCE [LARGE SCALE GENOMIC DNA]</scope>
    <source>
        <strain evidence="9 10">DSM 45258</strain>
    </source>
</reference>
<feature type="transmembrane region" description="Helical" evidence="8">
    <location>
        <begin position="181"/>
        <end position="203"/>
    </location>
</feature>
<dbReference type="GO" id="GO:0033214">
    <property type="term" value="P:siderophore-iron import into cell"/>
    <property type="evidence" value="ECO:0007669"/>
    <property type="project" value="TreeGrafter"/>
</dbReference>
<keyword evidence="5 8" id="KW-0812">Transmembrane</keyword>
<evidence type="ECO:0000256" key="5">
    <source>
        <dbReference type="ARBA" id="ARBA00022692"/>
    </source>
</evidence>
<dbReference type="FunFam" id="1.10.3470.10:FF:000001">
    <property type="entry name" value="Vitamin B12 ABC transporter permease BtuC"/>
    <property type="match status" value="1"/>
</dbReference>
<evidence type="ECO:0000256" key="3">
    <source>
        <dbReference type="ARBA" id="ARBA00022448"/>
    </source>
</evidence>
<comment type="similarity">
    <text evidence="2">Belongs to the binding-protein-dependent transport system permease family. FecCD subfamily.</text>
</comment>
<feature type="transmembrane region" description="Helical" evidence="8">
    <location>
        <begin position="311"/>
        <end position="329"/>
    </location>
</feature>
<evidence type="ECO:0000256" key="1">
    <source>
        <dbReference type="ARBA" id="ARBA00004651"/>
    </source>
</evidence>
<keyword evidence="3" id="KW-0813">Transport</keyword>
<evidence type="ECO:0000256" key="2">
    <source>
        <dbReference type="ARBA" id="ARBA00007935"/>
    </source>
</evidence>
<dbReference type="SUPFAM" id="SSF81345">
    <property type="entry name" value="ABC transporter involved in vitamin B12 uptake, BtuC"/>
    <property type="match status" value="1"/>
</dbReference>
<proteinExistence type="inferred from homology"/>
<dbReference type="PANTHER" id="PTHR30472:SF24">
    <property type="entry name" value="FERRIC ENTEROBACTIN TRANSPORT SYSTEM PERMEASE PROTEIN FEPG"/>
    <property type="match status" value="1"/>
</dbReference>
<dbReference type="GO" id="GO:0022857">
    <property type="term" value="F:transmembrane transporter activity"/>
    <property type="evidence" value="ECO:0007669"/>
    <property type="project" value="InterPro"/>
</dbReference>
<keyword evidence="4" id="KW-1003">Cell membrane</keyword>
<evidence type="ECO:0000256" key="6">
    <source>
        <dbReference type="ARBA" id="ARBA00022989"/>
    </source>
</evidence>
<evidence type="ECO:0000256" key="4">
    <source>
        <dbReference type="ARBA" id="ARBA00022475"/>
    </source>
</evidence>
<comment type="caution">
    <text evidence="9">The sequence shown here is derived from an EMBL/GenBank/DDBJ whole genome shotgun (WGS) entry which is preliminary data.</text>
</comment>
<feature type="transmembrane region" description="Helical" evidence="8">
    <location>
        <begin position="39"/>
        <end position="59"/>
    </location>
</feature>
<gene>
    <name evidence="9" type="ORF">FHU29_000748</name>
</gene>
<comment type="subcellular location">
    <subcellularLocation>
        <location evidence="1">Cell membrane</location>
        <topology evidence="1">Multi-pass membrane protein</topology>
    </subcellularLocation>
</comment>
<keyword evidence="7 8" id="KW-0472">Membrane</keyword>
<dbReference type="Proteomes" id="UP000567922">
    <property type="component" value="Unassembled WGS sequence"/>
</dbReference>
<dbReference type="Gene3D" id="1.10.3470.10">
    <property type="entry name" value="ABC transporter involved in vitamin B12 uptake, BtuC"/>
    <property type="match status" value="1"/>
</dbReference>